<evidence type="ECO:0000256" key="4">
    <source>
        <dbReference type="ARBA" id="ARBA00022777"/>
    </source>
</evidence>
<gene>
    <name evidence="7" type="ORF">POM88_043567</name>
</gene>
<keyword evidence="3" id="KW-0547">Nucleotide-binding</keyword>
<name>A0AAD8H2N2_9APIA</name>
<reference evidence="7" key="2">
    <citation type="submission" date="2023-05" db="EMBL/GenBank/DDBJ databases">
        <authorList>
            <person name="Schelkunov M.I."/>
        </authorList>
    </citation>
    <scope>NUCLEOTIDE SEQUENCE</scope>
    <source>
        <strain evidence="7">Hsosn_3</strain>
        <tissue evidence="7">Leaf</tissue>
    </source>
</reference>
<dbReference type="Pfam" id="PF07714">
    <property type="entry name" value="PK_Tyr_Ser-Thr"/>
    <property type="match status" value="1"/>
</dbReference>
<dbReference type="GO" id="GO:0005886">
    <property type="term" value="C:plasma membrane"/>
    <property type="evidence" value="ECO:0007669"/>
    <property type="project" value="TreeGrafter"/>
</dbReference>
<dbReference type="InterPro" id="IPR011009">
    <property type="entry name" value="Kinase-like_dom_sf"/>
</dbReference>
<dbReference type="GO" id="GO:0004713">
    <property type="term" value="F:protein tyrosine kinase activity"/>
    <property type="evidence" value="ECO:0007669"/>
    <property type="project" value="InterPro"/>
</dbReference>
<comment type="caution">
    <text evidence="7">The sequence shown here is derived from an EMBL/GenBank/DDBJ whole genome shotgun (WGS) entry which is preliminary data.</text>
</comment>
<dbReference type="GO" id="GO:0005524">
    <property type="term" value="F:ATP binding"/>
    <property type="evidence" value="ECO:0007669"/>
    <property type="project" value="UniProtKB-KW"/>
</dbReference>
<keyword evidence="8" id="KW-1185">Reference proteome</keyword>
<keyword evidence="1" id="KW-0723">Serine/threonine-protein kinase</keyword>
<dbReference type="InterPro" id="IPR000719">
    <property type="entry name" value="Prot_kinase_dom"/>
</dbReference>
<evidence type="ECO:0000256" key="3">
    <source>
        <dbReference type="ARBA" id="ARBA00022741"/>
    </source>
</evidence>
<dbReference type="InterPro" id="IPR001245">
    <property type="entry name" value="Ser-Thr/Tyr_kinase_cat_dom"/>
</dbReference>
<dbReference type="Gene3D" id="1.10.510.10">
    <property type="entry name" value="Transferase(Phosphotransferase) domain 1"/>
    <property type="match status" value="1"/>
</dbReference>
<dbReference type="AlphaFoldDB" id="A0AAD8H2N2"/>
<dbReference type="PROSITE" id="PS50011">
    <property type="entry name" value="PROTEIN_KINASE_DOM"/>
    <property type="match status" value="1"/>
</dbReference>
<dbReference type="EMBL" id="JAUIZM010000010">
    <property type="protein sequence ID" value="KAK1359093.1"/>
    <property type="molecule type" value="Genomic_DNA"/>
</dbReference>
<keyword evidence="4" id="KW-0418">Kinase</keyword>
<dbReference type="FunFam" id="3.30.200.20:FF:001238">
    <property type="entry name" value="Os08g0179000 protein"/>
    <property type="match status" value="1"/>
</dbReference>
<sequence>MFLEVAKATNNFSDDNKLGEGGFGPVYKGMLDDGHMIAAKRLSENSSQGLNEFKSEVPCIGKLQHRNLVTLLGCCIEKGERILIYEYMPNKRLDFFIFDEQTRKSFQWLQRYNIINGIARGLLYLHQDSRLRVGKKFQRKPN</sequence>
<dbReference type="PANTHER" id="PTHR27002:SF851">
    <property type="entry name" value="G-TYPE LECTIN S-RECEPTOR-LIKE SERINE_THREONINE-PROTEIN KINASE SD1-1"/>
    <property type="match status" value="1"/>
</dbReference>
<evidence type="ECO:0000256" key="1">
    <source>
        <dbReference type="ARBA" id="ARBA00022527"/>
    </source>
</evidence>
<organism evidence="7 8">
    <name type="scientific">Heracleum sosnowskyi</name>
    <dbReference type="NCBI Taxonomy" id="360622"/>
    <lineage>
        <taxon>Eukaryota</taxon>
        <taxon>Viridiplantae</taxon>
        <taxon>Streptophyta</taxon>
        <taxon>Embryophyta</taxon>
        <taxon>Tracheophyta</taxon>
        <taxon>Spermatophyta</taxon>
        <taxon>Magnoliopsida</taxon>
        <taxon>eudicotyledons</taxon>
        <taxon>Gunneridae</taxon>
        <taxon>Pentapetalae</taxon>
        <taxon>asterids</taxon>
        <taxon>campanulids</taxon>
        <taxon>Apiales</taxon>
        <taxon>Apiaceae</taxon>
        <taxon>Apioideae</taxon>
        <taxon>apioid superclade</taxon>
        <taxon>Tordylieae</taxon>
        <taxon>Tordyliinae</taxon>
        <taxon>Heracleum</taxon>
    </lineage>
</organism>
<evidence type="ECO:0000259" key="6">
    <source>
        <dbReference type="PROSITE" id="PS50011"/>
    </source>
</evidence>
<reference evidence="7" key="1">
    <citation type="submission" date="2023-02" db="EMBL/GenBank/DDBJ databases">
        <title>Genome of toxic invasive species Heracleum sosnowskyi carries increased number of genes despite the absence of recent whole-genome duplications.</title>
        <authorList>
            <person name="Schelkunov M."/>
            <person name="Shtratnikova V."/>
            <person name="Makarenko M."/>
            <person name="Klepikova A."/>
            <person name="Omelchenko D."/>
            <person name="Novikova G."/>
            <person name="Obukhova E."/>
            <person name="Bogdanov V."/>
            <person name="Penin A."/>
            <person name="Logacheva M."/>
        </authorList>
    </citation>
    <scope>NUCLEOTIDE SEQUENCE</scope>
    <source>
        <strain evidence="7">Hsosn_3</strain>
        <tissue evidence="7">Leaf</tissue>
    </source>
</reference>
<dbReference type="SMART" id="SM00219">
    <property type="entry name" value="TyrKc"/>
    <property type="match status" value="1"/>
</dbReference>
<protein>
    <recommendedName>
        <fullName evidence="6">Protein kinase domain-containing protein</fullName>
    </recommendedName>
</protein>
<dbReference type="Proteomes" id="UP001237642">
    <property type="component" value="Unassembled WGS sequence"/>
</dbReference>
<dbReference type="InterPro" id="IPR020635">
    <property type="entry name" value="Tyr_kinase_cat_dom"/>
</dbReference>
<evidence type="ECO:0000256" key="5">
    <source>
        <dbReference type="ARBA" id="ARBA00022840"/>
    </source>
</evidence>
<accession>A0AAD8H2N2</accession>
<dbReference type="PANTHER" id="PTHR27002">
    <property type="entry name" value="RECEPTOR-LIKE SERINE/THREONINE-PROTEIN KINASE SD1-8"/>
    <property type="match status" value="1"/>
</dbReference>
<feature type="domain" description="Protein kinase" evidence="6">
    <location>
        <begin position="12"/>
        <end position="142"/>
    </location>
</feature>
<dbReference type="SUPFAM" id="SSF56112">
    <property type="entry name" value="Protein kinase-like (PK-like)"/>
    <property type="match status" value="1"/>
</dbReference>
<dbReference type="GO" id="GO:0004674">
    <property type="term" value="F:protein serine/threonine kinase activity"/>
    <property type="evidence" value="ECO:0007669"/>
    <property type="project" value="UniProtKB-KW"/>
</dbReference>
<evidence type="ECO:0000313" key="8">
    <source>
        <dbReference type="Proteomes" id="UP001237642"/>
    </source>
</evidence>
<evidence type="ECO:0000313" key="7">
    <source>
        <dbReference type="EMBL" id="KAK1359093.1"/>
    </source>
</evidence>
<keyword evidence="2" id="KW-0808">Transferase</keyword>
<proteinExistence type="predicted"/>
<keyword evidence="5" id="KW-0067">ATP-binding</keyword>
<evidence type="ECO:0000256" key="2">
    <source>
        <dbReference type="ARBA" id="ARBA00022679"/>
    </source>
</evidence>